<dbReference type="EMBL" id="MU865935">
    <property type="protein sequence ID" value="KAK4449870.1"/>
    <property type="molecule type" value="Genomic_DNA"/>
</dbReference>
<feature type="chain" id="PRO_5044001345" evidence="1">
    <location>
        <begin position="17"/>
        <end position="228"/>
    </location>
</feature>
<evidence type="ECO:0000313" key="3">
    <source>
        <dbReference type="Proteomes" id="UP001321760"/>
    </source>
</evidence>
<dbReference type="Proteomes" id="UP001321760">
    <property type="component" value="Unassembled WGS sequence"/>
</dbReference>
<feature type="signal peptide" evidence="1">
    <location>
        <begin position="1"/>
        <end position="16"/>
    </location>
</feature>
<protein>
    <submittedName>
        <fullName evidence="2">Uncharacterized protein</fullName>
    </submittedName>
</protein>
<keyword evidence="3" id="KW-1185">Reference proteome</keyword>
<keyword evidence="1" id="KW-0732">Signal</keyword>
<comment type="caution">
    <text evidence="2">The sequence shown here is derived from an EMBL/GenBank/DDBJ whole genome shotgun (WGS) entry which is preliminary data.</text>
</comment>
<proteinExistence type="predicted"/>
<name>A0AAV9GQT2_9PEZI</name>
<evidence type="ECO:0000256" key="1">
    <source>
        <dbReference type="SAM" id="SignalP"/>
    </source>
</evidence>
<organism evidence="2 3">
    <name type="scientific">Podospora aff. communis PSN243</name>
    <dbReference type="NCBI Taxonomy" id="3040156"/>
    <lineage>
        <taxon>Eukaryota</taxon>
        <taxon>Fungi</taxon>
        <taxon>Dikarya</taxon>
        <taxon>Ascomycota</taxon>
        <taxon>Pezizomycotina</taxon>
        <taxon>Sordariomycetes</taxon>
        <taxon>Sordariomycetidae</taxon>
        <taxon>Sordariales</taxon>
        <taxon>Podosporaceae</taxon>
        <taxon>Podospora</taxon>
    </lineage>
</organism>
<accession>A0AAV9GQT2</accession>
<gene>
    <name evidence="2" type="ORF">QBC34DRAFT_83873</name>
</gene>
<reference evidence="2" key="2">
    <citation type="submission" date="2023-05" db="EMBL/GenBank/DDBJ databases">
        <authorList>
            <consortium name="Lawrence Berkeley National Laboratory"/>
            <person name="Steindorff A."/>
            <person name="Hensen N."/>
            <person name="Bonometti L."/>
            <person name="Westerberg I."/>
            <person name="Brannstrom I.O."/>
            <person name="Guillou S."/>
            <person name="Cros-Aarteil S."/>
            <person name="Calhoun S."/>
            <person name="Haridas S."/>
            <person name="Kuo A."/>
            <person name="Mondo S."/>
            <person name="Pangilinan J."/>
            <person name="Riley R."/>
            <person name="Labutti K."/>
            <person name="Andreopoulos B."/>
            <person name="Lipzen A."/>
            <person name="Chen C."/>
            <person name="Yanf M."/>
            <person name="Daum C."/>
            <person name="Ng V."/>
            <person name="Clum A."/>
            <person name="Ohm R."/>
            <person name="Martin F."/>
            <person name="Silar P."/>
            <person name="Natvig D."/>
            <person name="Lalanne C."/>
            <person name="Gautier V."/>
            <person name="Ament-Velasquez S.L."/>
            <person name="Kruys A."/>
            <person name="Hutchinson M.I."/>
            <person name="Powell A.J."/>
            <person name="Barry K."/>
            <person name="Miller A.N."/>
            <person name="Grigoriev I.V."/>
            <person name="Debuchy R."/>
            <person name="Gladieux P."/>
            <person name="Thoren M.H."/>
            <person name="Johannesson H."/>
        </authorList>
    </citation>
    <scope>NUCLEOTIDE SEQUENCE</scope>
    <source>
        <strain evidence="2">PSN243</strain>
    </source>
</reference>
<reference evidence="2" key="1">
    <citation type="journal article" date="2023" name="Mol. Phylogenet. Evol.">
        <title>Genome-scale phylogeny and comparative genomics of the fungal order Sordariales.</title>
        <authorList>
            <person name="Hensen N."/>
            <person name="Bonometti L."/>
            <person name="Westerberg I."/>
            <person name="Brannstrom I.O."/>
            <person name="Guillou S."/>
            <person name="Cros-Aarteil S."/>
            <person name="Calhoun S."/>
            <person name="Haridas S."/>
            <person name="Kuo A."/>
            <person name="Mondo S."/>
            <person name="Pangilinan J."/>
            <person name="Riley R."/>
            <person name="LaButti K."/>
            <person name="Andreopoulos B."/>
            <person name="Lipzen A."/>
            <person name="Chen C."/>
            <person name="Yan M."/>
            <person name="Daum C."/>
            <person name="Ng V."/>
            <person name="Clum A."/>
            <person name="Steindorff A."/>
            <person name="Ohm R.A."/>
            <person name="Martin F."/>
            <person name="Silar P."/>
            <person name="Natvig D.O."/>
            <person name="Lalanne C."/>
            <person name="Gautier V."/>
            <person name="Ament-Velasquez S.L."/>
            <person name="Kruys A."/>
            <person name="Hutchinson M.I."/>
            <person name="Powell A.J."/>
            <person name="Barry K."/>
            <person name="Miller A.N."/>
            <person name="Grigoriev I.V."/>
            <person name="Debuchy R."/>
            <person name="Gladieux P."/>
            <person name="Hiltunen Thoren M."/>
            <person name="Johannesson H."/>
        </authorList>
    </citation>
    <scope>NUCLEOTIDE SEQUENCE</scope>
    <source>
        <strain evidence="2">PSN243</strain>
    </source>
</reference>
<evidence type="ECO:0000313" key="2">
    <source>
        <dbReference type="EMBL" id="KAK4449870.1"/>
    </source>
</evidence>
<dbReference type="AlphaFoldDB" id="A0AAV9GQT2"/>
<sequence>MKSSIIFPTLAALTTAFPSSPYQVNPSSEITANTPLGTMKWTGPLSPTSNATTTLYGTAKSIYEQILTLNPSYSPWAFADFRADMEAKGITPEMIAAANAQVVRTPQSPNPAAAVMQRAPEWFDCGAGPDYVLWERCNEGRNYMRQLGGGRAQCGVEAGKCTRFSCAWGCGVFLCSRGSNYVLVDCASIANDMERIDGACRLDAWGNWWVKGRLVFDDHYTEVSLQSC</sequence>